<evidence type="ECO:0000313" key="3">
    <source>
        <dbReference type="EMBL" id="TDU73025.1"/>
    </source>
</evidence>
<name>A0A4R7S6G2_9BACT</name>
<keyword evidence="1" id="KW-0732">Signal</keyword>
<gene>
    <name evidence="3" type="ORF">EI77_01491</name>
</gene>
<evidence type="ECO:0000259" key="2">
    <source>
        <dbReference type="Pfam" id="PF03886"/>
    </source>
</evidence>
<accession>A0A4R7S6G2</accession>
<evidence type="ECO:0000256" key="1">
    <source>
        <dbReference type="SAM" id="SignalP"/>
    </source>
</evidence>
<feature type="chain" id="PRO_5020237038" evidence="1">
    <location>
        <begin position="18"/>
        <end position="193"/>
    </location>
</feature>
<dbReference type="EMBL" id="SOCA01000002">
    <property type="protein sequence ID" value="TDU73025.1"/>
    <property type="molecule type" value="Genomic_DNA"/>
</dbReference>
<dbReference type="Pfam" id="PF03886">
    <property type="entry name" value="ABC_trans_aux"/>
    <property type="match status" value="1"/>
</dbReference>
<keyword evidence="3" id="KW-0449">Lipoprotein</keyword>
<organism evidence="3 4">
    <name type="scientific">Prosthecobacter fusiformis</name>
    <dbReference type="NCBI Taxonomy" id="48464"/>
    <lineage>
        <taxon>Bacteria</taxon>
        <taxon>Pseudomonadati</taxon>
        <taxon>Verrucomicrobiota</taxon>
        <taxon>Verrucomicrobiia</taxon>
        <taxon>Verrucomicrobiales</taxon>
        <taxon>Verrucomicrobiaceae</taxon>
        <taxon>Prosthecobacter</taxon>
    </lineage>
</organism>
<dbReference type="Gene3D" id="3.40.50.10610">
    <property type="entry name" value="ABC-type transport auxiliary lipoprotein component"/>
    <property type="match status" value="1"/>
</dbReference>
<dbReference type="SUPFAM" id="SSF159594">
    <property type="entry name" value="XCC0632-like"/>
    <property type="match status" value="1"/>
</dbReference>
<keyword evidence="4" id="KW-1185">Reference proteome</keyword>
<dbReference type="AlphaFoldDB" id="A0A4R7S6G2"/>
<reference evidence="3 4" key="1">
    <citation type="submission" date="2019-03" db="EMBL/GenBank/DDBJ databases">
        <title>Genomic Encyclopedia of Archaeal and Bacterial Type Strains, Phase II (KMG-II): from individual species to whole genera.</title>
        <authorList>
            <person name="Goeker M."/>
        </authorList>
    </citation>
    <scope>NUCLEOTIDE SEQUENCE [LARGE SCALE GENOMIC DNA]</scope>
    <source>
        <strain evidence="3 4">ATCC 25309</strain>
    </source>
</reference>
<dbReference type="OrthoDB" id="197224at2"/>
<dbReference type="PROSITE" id="PS51257">
    <property type="entry name" value="PROKAR_LIPOPROTEIN"/>
    <property type="match status" value="1"/>
</dbReference>
<dbReference type="Proteomes" id="UP000295662">
    <property type="component" value="Unassembled WGS sequence"/>
</dbReference>
<proteinExistence type="predicted"/>
<dbReference type="RefSeq" id="WP_133794183.1">
    <property type="nucleotide sequence ID" value="NZ_SOCA01000002.1"/>
</dbReference>
<dbReference type="InterPro" id="IPR005586">
    <property type="entry name" value="ABC_trans_aux"/>
</dbReference>
<comment type="caution">
    <text evidence="3">The sequence shown here is derived from an EMBL/GenBank/DDBJ whole genome shotgun (WGS) entry which is preliminary data.</text>
</comment>
<protein>
    <submittedName>
        <fullName evidence="3">Putative lipoprotein YmbA</fullName>
    </submittedName>
</protein>
<sequence length="193" mass="20928">MNSRLFLLFGLTFTLLACSTFKPVKDPASRHLLDPAVPYRGGQSPQPSLAIARPSLPAYLDRQQLVTRDGSGAVNVLENNLWSEPFDSGIARVTAANLSRLTGSTSILPVGDFISMDYTGLVELRVAQFDPDSSGNMVLECTWKVQPVKGGDTNFKSFRTEVPVTLTVPAMSGRITAMNEALARLARDIARSL</sequence>
<feature type="signal peptide" evidence="1">
    <location>
        <begin position="1"/>
        <end position="17"/>
    </location>
</feature>
<evidence type="ECO:0000313" key="4">
    <source>
        <dbReference type="Proteomes" id="UP000295662"/>
    </source>
</evidence>
<feature type="domain" description="ABC-type transport auxiliary lipoprotein component" evidence="2">
    <location>
        <begin position="41"/>
        <end position="190"/>
    </location>
</feature>